<dbReference type="KEGG" id="bcom:BAUCODRAFT_33891"/>
<dbReference type="Proteomes" id="UP000011761">
    <property type="component" value="Unassembled WGS sequence"/>
</dbReference>
<accession>M2LQ54</accession>
<protein>
    <recommendedName>
        <fullName evidence="2">ASX DEUBAD domain-containing protein</fullName>
    </recommendedName>
</protein>
<gene>
    <name evidence="3" type="ORF">BAUCODRAFT_33891</name>
</gene>
<dbReference type="eggNOG" id="ENOG502S8M1">
    <property type="taxonomic scope" value="Eukaryota"/>
</dbReference>
<feature type="domain" description="ASX DEUBAD" evidence="2">
    <location>
        <begin position="2"/>
        <end position="97"/>
    </location>
</feature>
<dbReference type="STRING" id="717646.M2LQ54"/>
<dbReference type="Pfam" id="PF13919">
    <property type="entry name" value="ASXH"/>
    <property type="match status" value="1"/>
</dbReference>
<evidence type="ECO:0000313" key="4">
    <source>
        <dbReference type="Proteomes" id="UP000011761"/>
    </source>
</evidence>
<dbReference type="AlphaFoldDB" id="M2LQ54"/>
<dbReference type="GeneID" id="19112261"/>
<proteinExistence type="predicted"/>
<dbReference type="InterPro" id="IPR028020">
    <property type="entry name" value="ASX_DEUBAD_dom"/>
</dbReference>
<name>M2LQ54_BAUPA</name>
<evidence type="ECO:0000313" key="3">
    <source>
        <dbReference type="EMBL" id="EMC96522.1"/>
    </source>
</evidence>
<keyword evidence="4" id="KW-1185">Reference proteome</keyword>
<feature type="region of interest" description="Disordered" evidence="1">
    <location>
        <begin position="106"/>
        <end position="130"/>
    </location>
</feature>
<sequence>MLQKEGAWSNLSEETRQQLYSLLPTPEAGEATHDKNVNPLDTALRPHVEEALRVWQEDLTCGKHGKKWREEAMNAGKDRKEGKFDEAKEADREQYWGTVKGVENVRAPNETSGNVKEAAGATRQAKEEDD</sequence>
<evidence type="ECO:0000256" key="1">
    <source>
        <dbReference type="SAM" id="MobiDB-lite"/>
    </source>
</evidence>
<organism evidence="3 4">
    <name type="scientific">Baudoinia panamericana (strain UAMH 10762)</name>
    <name type="common">Angels' share fungus</name>
    <name type="synonym">Baudoinia compniacensis (strain UAMH 10762)</name>
    <dbReference type="NCBI Taxonomy" id="717646"/>
    <lineage>
        <taxon>Eukaryota</taxon>
        <taxon>Fungi</taxon>
        <taxon>Dikarya</taxon>
        <taxon>Ascomycota</taxon>
        <taxon>Pezizomycotina</taxon>
        <taxon>Dothideomycetes</taxon>
        <taxon>Dothideomycetidae</taxon>
        <taxon>Mycosphaerellales</taxon>
        <taxon>Teratosphaeriaceae</taxon>
        <taxon>Baudoinia</taxon>
    </lineage>
</organism>
<evidence type="ECO:0000259" key="2">
    <source>
        <dbReference type="Pfam" id="PF13919"/>
    </source>
</evidence>
<reference evidence="3 4" key="1">
    <citation type="journal article" date="2012" name="PLoS Pathog.">
        <title>Diverse lifestyles and strategies of plant pathogenesis encoded in the genomes of eighteen Dothideomycetes fungi.</title>
        <authorList>
            <person name="Ohm R.A."/>
            <person name="Feau N."/>
            <person name="Henrissat B."/>
            <person name="Schoch C.L."/>
            <person name="Horwitz B.A."/>
            <person name="Barry K.W."/>
            <person name="Condon B.J."/>
            <person name="Copeland A.C."/>
            <person name="Dhillon B."/>
            <person name="Glaser F."/>
            <person name="Hesse C.N."/>
            <person name="Kosti I."/>
            <person name="LaButti K."/>
            <person name="Lindquist E.A."/>
            <person name="Lucas S."/>
            <person name="Salamov A.A."/>
            <person name="Bradshaw R.E."/>
            <person name="Ciuffetti L."/>
            <person name="Hamelin R.C."/>
            <person name="Kema G.H.J."/>
            <person name="Lawrence C."/>
            <person name="Scott J.A."/>
            <person name="Spatafora J.W."/>
            <person name="Turgeon B.G."/>
            <person name="de Wit P.J.G.M."/>
            <person name="Zhong S."/>
            <person name="Goodwin S.B."/>
            <person name="Grigoriev I.V."/>
        </authorList>
    </citation>
    <scope>NUCLEOTIDE SEQUENCE [LARGE SCALE GENOMIC DNA]</scope>
    <source>
        <strain evidence="3 4">UAMH 10762</strain>
    </source>
</reference>
<dbReference type="HOGENOM" id="CLU_1937761_0_0_1"/>
<dbReference type="RefSeq" id="XP_007676102.1">
    <property type="nucleotide sequence ID" value="XM_007677912.1"/>
</dbReference>
<dbReference type="EMBL" id="KB445555">
    <property type="protein sequence ID" value="EMC96522.1"/>
    <property type="molecule type" value="Genomic_DNA"/>
</dbReference>
<dbReference type="OrthoDB" id="2289918at2759"/>